<dbReference type="PANTHER" id="PTHR11705">
    <property type="entry name" value="PROTEASE FAMILY M14 CARBOXYPEPTIDASE A,B"/>
    <property type="match status" value="1"/>
</dbReference>
<dbReference type="OrthoDB" id="1119199at2"/>
<name>A0A9Q6ZEI1_MYROD</name>
<comment type="similarity">
    <text evidence="3 10">Belongs to the peptidase M14 family.</text>
</comment>
<dbReference type="Gene3D" id="3.40.630.10">
    <property type="entry name" value="Zn peptidases"/>
    <property type="match status" value="1"/>
</dbReference>
<comment type="subcellular location">
    <subcellularLocation>
        <location evidence="2">Secreted</location>
    </subcellularLocation>
</comment>
<evidence type="ECO:0000256" key="10">
    <source>
        <dbReference type="PROSITE-ProRule" id="PRU01379"/>
    </source>
</evidence>
<keyword evidence="4" id="KW-0964">Secreted</keyword>
<keyword evidence="5" id="KW-0645">Protease</keyword>
<evidence type="ECO:0000256" key="4">
    <source>
        <dbReference type="ARBA" id="ARBA00022525"/>
    </source>
</evidence>
<evidence type="ECO:0000313" key="13">
    <source>
        <dbReference type="Proteomes" id="UP000596202"/>
    </source>
</evidence>
<evidence type="ECO:0000313" key="12">
    <source>
        <dbReference type="EMBL" id="QQT98648.1"/>
    </source>
</evidence>
<evidence type="ECO:0000256" key="7">
    <source>
        <dbReference type="ARBA" id="ARBA00022801"/>
    </source>
</evidence>
<dbReference type="RefSeq" id="WP_002985666.1">
    <property type="nucleotide sequence ID" value="NZ_CP068108.1"/>
</dbReference>
<dbReference type="GO" id="GO:0004181">
    <property type="term" value="F:metallocarboxypeptidase activity"/>
    <property type="evidence" value="ECO:0007669"/>
    <property type="project" value="InterPro"/>
</dbReference>
<dbReference type="InterPro" id="IPR000834">
    <property type="entry name" value="Peptidase_M14"/>
</dbReference>
<keyword evidence="7" id="KW-0378">Hydrolase</keyword>
<feature type="domain" description="Peptidase M14" evidence="11">
    <location>
        <begin position="8"/>
        <end position="269"/>
    </location>
</feature>
<organism evidence="12 13">
    <name type="scientific">Myroides odoratus</name>
    <name type="common">Flavobacterium odoratum</name>
    <dbReference type="NCBI Taxonomy" id="256"/>
    <lineage>
        <taxon>Bacteria</taxon>
        <taxon>Pseudomonadati</taxon>
        <taxon>Bacteroidota</taxon>
        <taxon>Flavobacteriia</taxon>
        <taxon>Flavobacteriales</taxon>
        <taxon>Flavobacteriaceae</taxon>
        <taxon>Myroides</taxon>
    </lineage>
</organism>
<dbReference type="GO" id="GO:0006508">
    <property type="term" value="P:proteolysis"/>
    <property type="evidence" value="ECO:0007669"/>
    <property type="project" value="UniProtKB-KW"/>
</dbReference>
<comment type="cofactor">
    <cofactor evidence="1">
        <name>Zn(2+)</name>
        <dbReference type="ChEBI" id="CHEBI:29105"/>
    </cofactor>
</comment>
<keyword evidence="6" id="KW-0732">Signal</keyword>
<dbReference type="AlphaFoldDB" id="A0A9Q6ZEI1"/>
<evidence type="ECO:0000256" key="9">
    <source>
        <dbReference type="ARBA" id="ARBA00023180"/>
    </source>
</evidence>
<dbReference type="Proteomes" id="UP000596202">
    <property type="component" value="Chromosome"/>
</dbReference>
<evidence type="ECO:0000259" key="11">
    <source>
        <dbReference type="PROSITE" id="PS52035"/>
    </source>
</evidence>
<proteinExistence type="inferred from homology"/>
<evidence type="ECO:0000256" key="8">
    <source>
        <dbReference type="ARBA" id="ARBA00023026"/>
    </source>
</evidence>
<dbReference type="Pfam" id="PF00246">
    <property type="entry name" value="Peptidase_M14"/>
    <property type="match status" value="1"/>
</dbReference>
<dbReference type="GO" id="GO:0005615">
    <property type="term" value="C:extracellular space"/>
    <property type="evidence" value="ECO:0007669"/>
    <property type="project" value="TreeGrafter"/>
</dbReference>
<reference evidence="12 13" key="1">
    <citation type="submission" date="2021-01" db="EMBL/GenBank/DDBJ databases">
        <title>FDA dAtabase for Regulatory Grade micrObial Sequences (FDA-ARGOS): Supporting development and validation of Infectious Disease Dx tests.</title>
        <authorList>
            <person name="Sproer C."/>
            <person name="Gronow S."/>
            <person name="Severitt S."/>
            <person name="Schroder I."/>
            <person name="Tallon L."/>
            <person name="Sadzewicz L."/>
            <person name="Zhao X."/>
            <person name="Boylan J."/>
            <person name="Ott S."/>
            <person name="Bowen H."/>
            <person name="Vavikolanu K."/>
            <person name="Mehta A."/>
            <person name="Aluvathingal J."/>
            <person name="Nadendla S."/>
            <person name="Lowell S."/>
            <person name="Myers T."/>
            <person name="Yan Y."/>
            <person name="Sichtig H."/>
        </authorList>
    </citation>
    <scope>NUCLEOTIDE SEQUENCE [LARGE SCALE GENOMIC DNA]</scope>
    <source>
        <strain evidence="12 13">FDAARGOS_1131</strain>
    </source>
</reference>
<comment type="caution">
    <text evidence="10">Lacks conserved residue(s) required for the propagation of feature annotation.</text>
</comment>
<protein>
    <submittedName>
        <fullName evidence="12">DUF2817 domain-containing protein</fullName>
    </submittedName>
</protein>
<evidence type="ECO:0000256" key="1">
    <source>
        <dbReference type="ARBA" id="ARBA00001947"/>
    </source>
</evidence>
<keyword evidence="8" id="KW-0843">Virulence</keyword>
<dbReference type="CDD" id="cd06239">
    <property type="entry name" value="M14-like"/>
    <property type="match status" value="1"/>
</dbReference>
<evidence type="ECO:0000256" key="2">
    <source>
        <dbReference type="ARBA" id="ARBA00004613"/>
    </source>
</evidence>
<evidence type="ECO:0000256" key="5">
    <source>
        <dbReference type="ARBA" id="ARBA00022670"/>
    </source>
</evidence>
<dbReference type="PROSITE" id="PS52035">
    <property type="entry name" value="PEPTIDASE_M14"/>
    <property type="match status" value="1"/>
</dbReference>
<accession>A0A9Q6ZEI1</accession>
<dbReference type="PANTHER" id="PTHR11705:SF83">
    <property type="entry name" value="INACTIVE METALLOCARBOXYPEPTIDASE ECM14"/>
    <property type="match status" value="1"/>
</dbReference>
<gene>
    <name evidence="12" type="ORF">I6I88_10475</name>
</gene>
<dbReference type="GO" id="GO:0008270">
    <property type="term" value="F:zinc ion binding"/>
    <property type="evidence" value="ECO:0007669"/>
    <property type="project" value="InterPro"/>
</dbReference>
<dbReference type="EMBL" id="CP068108">
    <property type="protein sequence ID" value="QQT98648.1"/>
    <property type="molecule type" value="Genomic_DNA"/>
</dbReference>
<keyword evidence="9" id="KW-0325">Glycoprotein</keyword>
<dbReference type="SUPFAM" id="SSF53187">
    <property type="entry name" value="Zn-dependent exopeptidases"/>
    <property type="match status" value="1"/>
</dbReference>
<dbReference type="GeneID" id="93528083"/>
<evidence type="ECO:0000256" key="3">
    <source>
        <dbReference type="ARBA" id="ARBA00005988"/>
    </source>
</evidence>
<evidence type="ECO:0000256" key="6">
    <source>
        <dbReference type="ARBA" id="ARBA00022729"/>
    </source>
</evidence>
<dbReference type="SMART" id="SM00631">
    <property type="entry name" value="Zn_pept"/>
    <property type="match status" value="1"/>
</dbReference>
<sequence>MNEQQKASAYKVPTISGRYITNEKVEDFLSHLNHYFKVGVIGKSVENRSIHTVQFGQGKTKILMWSQMHGNESTTTKAVLDLLHYLNESKEEQIAKWAEQFTLTIVPILNPDGAFYYTRVNANQVDLNRDSVELSQPESKLLRQLLENIQPDFAFNLHDQRSIFGVGDTGKSAAISFLAPAFNAEREMNATRKKAVQLIVAMNEIAQEMAPGHVGRFDDGFNLNCIGDYAQAMGIPTILIEAGHWANDYQRENTRTLVCASLLRVLDVLAHTNGYEAYSPEVYFSLPENTKSFCDVELRSVIIPSSQRKIIVKIQYKEVLTDGSVKFCPIIVGIDKKESKFVHTLIEKDCILKSFLENPHDILDQNFEDVIALSVEEVNYLLLLY</sequence>